<dbReference type="PANTHER" id="PTHR43540:SF1">
    <property type="entry name" value="ISOCHORISMATASE HYDROLASE"/>
    <property type="match status" value="1"/>
</dbReference>
<dbReference type="EMBL" id="LNQE01000032">
    <property type="protein sequence ID" value="KUG29814.1"/>
    <property type="molecule type" value="Genomic_DNA"/>
</dbReference>
<dbReference type="CDD" id="cd01014">
    <property type="entry name" value="nicotinamidase_related"/>
    <property type="match status" value="1"/>
</dbReference>
<dbReference type="Pfam" id="PF00857">
    <property type="entry name" value="Isochorismatase"/>
    <property type="match status" value="1"/>
</dbReference>
<sequence length="187" mass="20267">MEKKTLLLIDIQNDYFPGGAFELDGAEAAGGNARLLLDHFRNAGRPVVHIRHESLRPGSTFFLPGTPGADIHPLVAPAPGEPVIRKHYPNSFRETGLQNELNRLEARRLVVAGMMTLMCVDATVRAAFDLGFELDVVHDACAAHALRFGDMDIPAQAVHGAFLAALGMVYARTPSTREFLGQDVPLG</sequence>
<dbReference type="EC" id="3.3.2.1" evidence="3"/>
<name>A0A0W8G9Q4_9ZZZZ</name>
<organism evidence="3">
    <name type="scientific">hydrocarbon metagenome</name>
    <dbReference type="NCBI Taxonomy" id="938273"/>
    <lineage>
        <taxon>unclassified sequences</taxon>
        <taxon>metagenomes</taxon>
        <taxon>ecological metagenomes</taxon>
    </lineage>
</organism>
<comment type="caution">
    <text evidence="3">The sequence shown here is derived from an EMBL/GenBank/DDBJ whole genome shotgun (WGS) entry which is preliminary data.</text>
</comment>
<dbReference type="GO" id="GO:0008908">
    <property type="term" value="F:isochorismatase activity"/>
    <property type="evidence" value="ECO:0007669"/>
    <property type="project" value="UniProtKB-EC"/>
</dbReference>
<dbReference type="Gene3D" id="3.40.50.850">
    <property type="entry name" value="Isochorismatase-like"/>
    <property type="match status" value="1"/>
</dbReference>
<dbReference type="InterPro" id="IPR000868">
    <property type="entry name" value="Isochorismatase-like_dom"/>
</dbReference>
<dbReference type="PANTHER" id="PTHR43540">
    <property type="entry name" value="PEROXYUREIDOACRYLATE/UREIDOACRYLATE AMIDOHYDROLASE-RELATED"/>
    <property type="match status" value="1"/>
</dbReference>
<evidence type="ECO:0000256" key="1">
    <source>
        <dbReference type="ARBA" id="ARBA00022801"/>
    </source>
</evidence>
<protein>
    <submittedName>
        <fullName evidence="3">Isochorismatase</fullName>
        <ecNumber evidence="3">3.3.2.1</ecNumber>
    </submittedName>
</protein>
<dbReference type="InterPro" id="IPR036380">
    <property type="entry name" value="Isochorismatase-like_sf"/>
</dbReference>
<keyword evidence="1 3" id="KW-0378">Hydrolase</keyword>
<dbReference type="InterPro" id="IPR050272">
    <property type="entry name" value="Isochorismatase-like_hydrls"/>
</dbReference>
<evidence type="ECO:0000313" key="3">
    <source>
        <dbReference type="EMBL" id="KUG29814.1"/>
    </source>
</evidence>
<dbReference type="SUPFAM" id="SSF52499">
    <property type="entry name" value="Isochorismatase-like hydrolases"/>
    <property type="match status" value="1"/>
</dbReference>
<dbReference type="AlphaFoldDB" id="A0A0W8G9Q4"/>
<proteinExistence type="predicted"/>
<evidence type="ECO:0000259" key="2">
    <source>
        <dbReference type="Pfam" id="PF00857"/>
    </source>
</evidence>
<accession>A0A0W8G9Q4</accession>
<gene>
    <name evidence="3" type="ORF">ASZ90_000290</name>
</gene>
<reference evidence="3" key="1">
    <citation type="journal article" date="2015" name="Proc. Natl. Acad. Sci. U.S.A.">
        <title>Networks of energetic and metabolic interactions define dynamics in microbial communities.</title>
        <authorList>
            <person name="Embree M."/>
            <person name="Liu J.K."/>
            <person name="Al-Bassam M.M."/>
            <person name="Zengler K."/>
        </authorList>
    </citation>
    <scope>NUCLEOTIDE SEQUENCE</scope>
</reference>
<feature type="domain" description="Isochorismatase-like" evidence="2">
    <location>
        <begin position="5"/>
        <end position="146"/>
    </location>
</feature>